<evidence type="ECO:0000313" key="5">
    <source>
        <dbReference type="EMBL" id="CEP14107.1"/>
    </source>
</evidence>
<keyword evidence="6" id="KW-1185">Reference proteome</keyword>
<dbReference type="STRING" id="35722.A0A0B7NEY1"/>
<evidence type="ECO:0000256" key="3">
    <source>
        <dbReference type="SAM" id="MobiDB-lite"/>
    </source>
</evidence>
<dbReference type="FunFam" id="1.10.8.270:FF:000015">
    <property type="entry name" value="GTPase activating protein (Gyp2)"/>
    <property type="match status" value="1"/>
</dbReference>
<evidence type="ECO:0000313" key="6">
    <source>
        <dbReference type="Proteomes" id="UP000054107"/>
    </source>
</evidence>
<dbReference type="Pfam" id="PF00566">
    <property type="entry name" value="RabGAP-TBC"/>
    <property type="match status" value="1"/>
</dbReference>
<dbReference type="Gene3D" id="1.10.238.10">
    <property type="entry name" value="EF-hand"/>
    <property type="match status" value="1"/>
</dbReference>
<dbReference type="Gene3D" id="1.10.8.270">
    <property type="entry name" value="putative rabgap domain of human tbc1 domain family member 14 like domains"/>
    <property type="match status" value="1"/>
</dbReference>
<dbReference type="PROSITE" id="PS50086">
    <property type="entry name" value="TBC_RABGAP"/>
    <property type="match status" value="1"/>
</dbReference>
<dbReference type="Pfam" id="PF02893">
    <property type="entry name" value="GRAM"/>
    <property type="match status" value="2"/>
</dbReference>
<name>A0A0B7NEY1_9FUNG</name>
<sequence length="1212" mass="137684">MHGYTPVYLINDAFARFIARRLRLYPYYNASPCAAAWMAVIEYHAVTAGVPQNVFTLPTPTDITLTPFWTTIRQQDNFLLQKSSSPGNHLFRNLVSTIASVFDTKLPPFRILFQREVNTMCLQIAVGETEKAIEAAWVWIEKNMMPELETIDHPLEKETWVSEKINMIVTEIESGTDELSSDENVRNASRTFRQIFDIPHSERFVSYYSCAYKARQGWLYISENYLGFHSFLLGVETKELIELKEIQEIRKEKSKGIFDDSLRLVAKNKQEFYLSNMFKRDEVYDLLIQLTGQAMQRWLKSSSDAPGLSTDATFTATTNLSTSTSTSTSLLGKATSQHQLVNPLKHDLAAQKRNSNYCARFRLPADQHLISGSEATYSKDAASDRDPHFLSQVPPGVVHLAGRIYLSQTFLAFESEERLPAPQHHLPVCIAVFPLYTIKRVERLNKGPYTSGVAITTWHKMEHDFFLHAEKNACEQFCETLKDLLLKQIPLFKKVKPFMATCESEQMFQADSSSSSNVLIDTRVHIGGGLGLDFGYPEDAKKSKDKSKTKLWKMYFQENGRNLTMVKLPTFGKLVRVGLPNSLRGEIWEVSSGAMYLRFAQQGLYQEILDAYKGQKSTSTEEIEKDLNRSLPEYPGYQSSEGIDRLRRVLTAYAWKNPELGYCQAMNIVVSALLIYTTEEQAFWILHILVDRFFPGYYSTNMYGALLDQIAFEQLVEKTMPLLWNHFKRTHVELSVACLPWFLSLYVNSMPLEFAVRVLDMLFMEGPRILFQIGEVNLLSMHTAILKVNGQELLQTRDDGGFLDIFKAFFQSIGQKEQMDNDGQHVKLTKFNEVMLTAYREFSLVTNEMVLELRSQNQLKVGAGIESFAKRTVIRNLKDTALFSKEDVAILYDKYFGALYYSASREGAASNATKSESKMNRDVFQSMLSSMTVWAKTKPNTDNADINAANSVCNGFIDRIYRFLAKDSTDGLLDFQMVILGMSDILHGDLMSHMDWFFKLYDQDEDNVLTGRDIINMSKDLYWLLSILKDDTDIAWDAATSLVVHSCEQSDVAKGDKPNEATLTHRLADLTMTAVNGYSFQGRIKQLENSIILTDLVDITLPSFRMVILTNESLEMLVDHGFTDSFKVVKSASDRQKSLGREVFENLFADGQKLAKTPVANQSPSSTLSSPTNASTSRNRSPSSASTVSTDKRVKEEAEVDTLMDEWDHFDI</sequence>
<feature type="compositionally biased region" description="Polar residues" evidence="3">
    <location>
        <begin position="1159"/>
        <end position="1171"/>
    </location>
</feature>
<dbReference type="InterPro" id="IPR000195">
    <property type="entry name" value="Rab-GAP-TBC_dom"/>
</dbReference>
<dbReference type="Gene3D" id="1.10.472.80">
    <property type="entry name" value="Ypt/Rab-GAP domain of gyp1p, domain 3"/>
    <property type="match status" value="1"/>
</dbReference>
<dbReference type="InterPro" id="IPR018247">
    <property type="entry name" value="EF_Hand_1_Ca_BS"/>
</dbReference>
<accession>A0A0B7NEY1</accession>
<dbReference type="AlphaFoldDB" id="A0A0B7NEY1"/>
<evidence type="ECO:0000259" key="4">
    <source>
        <dbReference type="PROSITE" id="PS50086"/>
    </source>
</evidence>
<feature type="compositionally biased region" description="Low complexity" evidence="3">
    <location>
        <begin position="1172"/>
        <end position="1189"/>
    </location>
</feature>
<dbReference type="GO" id="GO:0031267">
    <property type="term" value="F:small GTPase binding"/>
    <property type="evidence" value="ECO:0007669"/>
    <property type="project" value="TreeGrafter"/>
</dbReference>
<feature type="region of interest" description="Disordered" evidence="3">
    <location>
        <begin position="1156"/>
        <end position="1212"/>
    </location>
</feature>
<keyword evidence="2" id="KW-0106">Calcium</keyword>
<dbReference type="SMART" id="SM00568">
    <property type="entry name" value="GRAM"/>
    <property type="match status" value="2"/>
</dbReference>
<dbReference type="InterPro" id="IPR011992">
    <property type="entry name" value="EF-hand-dom_pair"/>
</dbReference>
<dbReference type="Proteomes" id="UP000054107">
    <property type="component" value="Unassembled WGS sequence"/>
</dbReference>
<dbReference type="InterPro" id="IPR011993">
    <property type="entry name" value="PH-like_dom_sf"/>
</dbReference>
<keyword evidence="1" id="KW-0343">GTPase activation</keyword>
<dbReference type="PROSITE" id="PS00018">
    <property type="entry name" value="EF_HAND_1"/>
    <property type="match status" value="1"/>
</dbReference>
<dbReference type="OrthoDB" id="17687at2759"/>
<gene>
    <name evidence="5" type="primary">PARPA_08270.1 scaffold 32756</name>
</gene>
<dbReference type="SUPFAM" id="SSF47923">
    <property type="entry name" value="Ypt/Rab-GAP domain of gyp1p"/>
    <property type="match status" value="2"/>
</dbReference>
<dbReference type="InterPro" id="IPR004182">
    <property type="entry name" value="GRAM"/>
</dbReference>
<reference evidence="5 6" key="1">
    <citation type="submission" date="2014-09" db="EMBL/GenBank/DDBJ databases">
        <authorList>
            <person name="Ellenberger Sabrina"/>
        </authorList>
    </citation>
    <scope>NUCLEOTIDE SEQUENCE [LARGE SCALE GENOMIC DNA]</scope>
    <source>
        <strain evidence="5 6">CBS 412.66</strain>
    </source>
</reference>
<dbReference type="GO" id="GO:0005096">
    <property type="term" value="F:GTPase activator activity"/>
    <property type="evidence" value="ECO:0007669"/>
    <property type="project" value="UniProtKB-KW"/>
</dbReference>
<proteinExistence type="predicted"/>
<dbReference type="EMBL" id="LN731032">
    <property type="protein sequence ID" value="CEP14107.1"/>
    <property type="molecule type" value="Genomic_DNA"/>
</dbReference>
<dbReference type="SMART" id="SM00164">
    <property type="entry name" value="TBC"/>
    <property type="match status" value="1"/>
</dbReference>
<dbReference type="InterPro" id="IPR035969">
    <property type="entry name" value="Rab-GAP_TBC_sf"/>
</dbReference>
<organism evidence="5 6">
    <name type="scientific">Parasitella parasitica</name>
    <dbReference type="NCBI Taxonomy" id="35722"/>
    <lineage>
        <taxon>Eukaryota</taxon>
        <taxon>Fungi</taxon>
        <taxon>Fungi incertae sedis</taxon>
        <taxon>Mucoromycota</taxon>
        <taxon>Mucoromycotina</taxon>
        <taxon>Mucoromycetes</taxon>
        <taxon>Mucorales</taxon>
        <taxon>Mucorineae</taxon>
        <taxon>Mucoraceae</taxon>
        <taxon>Parasitella</taxon>
    </lineage>
</organism>
<dbReference type="InterPro" id="IPR050302">
    <property type="entry name" value="Rab_GAP_TBC_domain"/>
</dbReference>
<dbReference type="PANTHER" id="PTHR47219">
    <property type="entry name" value="RAB GTPASE-ACTIVATING PROTEIN 1-LIKE"/>
    <property type="match status" value="1"/>
</dbReference>
<dbReference type="Gene3D" id="2.30.29.30">
    <property type="entry name" value="Pleckstrin-homology domain (PH domain)/Phosphotyrosine-binding domain (PTB)"/>
    <property type="match status" value="1"/>
</dbReference>
<evidence type="ECO:0000256" key="1">
    <source>
        <dbReference type="ARBA" id="ARBA00022468"/>
    </source>
</evidence>
<protein>
    <recommendedName>
        <fullName evidence="4">Rab-GAP TBC domain-containing protein</fullName>
    </recommendedName>
</protein>
<dbReference type="SUPFAM" id="SSF47473">
    <property type="entry name" value="EF-hand"/>
    <property type="match status" value="1"/>
</dbReference>
<feature type="domain" description="Rab-GAP TBC" evidence="4">
    <location>
        <begin position="578"/>
        <end position="766"/>
    </location>
</feature>
<dbReference type="PANTHER" id="PTHR47219:SF20">
    <property type="entry name" value="TBC1 DOMAIN FAMILY MEMBER 2B"/>
    <property type="match status" value="1"/>
</dbReference>
<evidence type="ECO:0000256" key="2">
    <source>
        <dbReference type="ARBA" id="ARBA00022837"/>
    </source>
</evidence>